<accession>A0A1Y6M126</accession>
<protein>
    <recommendedName>
        <fullName evidence="1">F-box domain-containing protein</fullName>
    </recommendedName>
</protein>
<evidence type="ECO:0000259" key="1">
    <source>
        <dbReference type="Pfam" id="PF00646"/>
    </source>
</evidence>
<dbReference type="Pfam" id="PF00646">
    <property type="entry name" value="F-box"/>
    <property type="match status" value="1"/>
</dbReference>
<dbReference type="InterPro" id="IPR001810">
    <property type="entry name" value="F-box_dom"/>
</dbReference>
<reference evidence="2 3" key="1">
    <citation type="submission" date="2016-10" db="EMBL/GenBank/DDBJ databases">
        <authorList>
            <person name="Varghese N."/>
        </authorList>
    </citation>
    <scope>NUCLEOTIDE SEQUENCE [LARGE SCALE GENOMIC DNA]</scope>
</reference>
<sequence length="194" mass="22146">MPPHLPNEIWLHILSHIPQSYTSSRDLWISLRLVSSQLHACVDQHFATRLLPLFVLELEVTIPSYDQRNPLRGRAVFHFLHLESKTTSDGGGEGGGGGGNDRAVFELLRTKPDFYRTQFLSRWQGLRKRGGQLGELKDVVRWEIEFGEHRTGRVKLWEGRVDSVVQGKEGDGEERVGLRVGCGWREIVGSFFRE</sequence>
<dbReference type="Proteomes" id="UP000215453">
    <property type="component" value="Chromosome 12"/>
</dbReference>
<dbReference type="CDD" id="cd09917">
    <property type="entry name" value="F-box_SF"/>
    <property type="match status" value="1"/>
</dbReference>
<proteinExistence type="predicted"/>
<evidence type="ECO:0000313" key="3">
    <source>
        <dbReference type="Proteomes" id="UP000215453"/>
    </source>
</evidence>
<evidence type="ECO:0000313" key="2">
    <source>
        <dbReference type="EMBL" id="SMY29569.1"/>
    </source>
</evidence>
<organism evidence="2 3">
    <name type="scientific">Zymoseptoria tritici ST99CH_1A5</name>
    <dbReference type="NCBI Taxonomy" id="1276529"/>
    <lineage>
        <taxon>Eukaryota</taxon>
        <taxon>Fungi</taxon>
        <taxon>Dikarya</taxon>
        <taxon>Ascomycota</taxon>
        <taxon>Pezizomycotina</taxon>
        <taxon>Dothideomycetes</taxon>
        <taxon>Dothideomycetidae</taxon>
        <taxon>Mycosphaerellales</taxon>
        <taxon>Mycosphaerellaceae</taxon>
        <taxon>Zymoseptoria</taxon>
    </lineage>
</organism>
<dbReference type="AlphaFoldDB" id="A0A1Y6M126"/>
<feature type="domain" description="F-box" evidence="1">
    <location>
        <begin position="4"/>
        <end position="44"/>
    </location>
</feature>
<dbReference type="EMBL" id="LT882687">
    <property type="protein sequence ID" value="SMY29569.1"/>
    <property type="molecule type" value="Genomic_DNA"/>
</dbReference>
<name>A0A1Y6M126_ZYMTR</name>
<gene>
    <name evidence="2" type="ORF">ZT1A5_G11018</name>
</gene>